<proteinExistence type="predicted"/>
<comment type="caution">
    <text evidence="1">The sequence shown here is derived from an EMBL/GenBank/DDBJ whole genome shotgun (WGS) entry which is preliminary data.</text>
</comment>
<protein>
    <submittedName>
        <fullName evidence="1">Uncharacterized protein</fullName>
    </submittedName>
</protein>
<dbReference type="CDD" id="cd20745">
    <property type="entry name" value="FIX_RhsA_AHH_HNH-like"/>
    <property type="match status" value="1"/>
</dbReference>
<evidence type="ECO:0000313" key="1">
    <source>
        <dbReference type="EMBL" id="PAD71146.1"/>
    </source>
</evidence>
<dbReference type="EMBL" id="NPBY01000142">
    <property type="protein sequence ID" value="PAD71146.1"/>
    <property type="molecule type" value="Genomic_DNA"/>
</dbReference>
<evidence type="ECO:0000313" key="2">
    <source>
        <dbReference type="Proteomes" id="UP000215596"/>
    </source>
</evidence>
<gene>
    <name evidence="1" type="ORF">CHH67_25705</name>
</gene>
<reference evidence="1 2" key="1">
    <citation type="submission" date="2017-07" db="EMBL/GenBank/DDBJ databases">
        <title>Isolation and whole genome analysis of endospore-forming bacteria from heroin.</title>
        <authorList>
            <person name="Kalinowski J."/>
            <person name="Ahrens B."/>
            <person name="Al-Dilaimi A."/>
            <person name="Winkler A."/>
            <person name="Wibberg D."/>
            <person name="Schleenbecker U."/>
            <person name="Ruckert C."/>
            <person name="Wolfel R."/>
            <person name="Grass G."/>
        </authorList>
    </citation>
    <scope>NUCLEOTIDE SEQUENCE [LARGE SCALE GENOMIC DNA]</scope>
    <source>
        <strain evidence="1 2">7537-G1</strain>
    </source>
</reference>
<dbReference type="AlphaFoldDB" id="A0A268EDE3"/>
<dbReference type="Proteomes" id="UP000215596">
    <property type="component" value="Unassembled WGS sequence"/>
</dbReference>
<name>A0A268EDE3_9BACL</name>
<sequence>VTQVVLDVASCIPGVGTVASLANAGISLARGDYVGAGLSVAAAVPFAGWVASGAKIGRNAAKLGKLASAAQKVSGKAGSLVQTAKEVASGLVAIGPGALGKVVTGARRLGSNLNQLDVLQKMQKGMQRFQMGHPRMAMAMSMAGQTAANYGMIEVQGMAMNKAVEQG</sequence>
<accession>A0A268EDE3</accession>
<feature type="non-terminal residue" evidence="1">
    <location>
        <position position="167"/>
    </location>
</feature>
<organism evidence="1 2">
    <name type="scientific">Paenibacillus campinasensis</name>
    <dbReference type="NCBI Taxonomy" id="66347"/>
    <lineage>
        <taxon>Bacteria</taxon>
        <taxon>Bacillati</taxon>
        <taxon>Bacillota</taxon>
        <taxon>Bacilli</taxon>
        <taxon>Bacillales</taxon>
        <taxon>Paenibacillaceae</taxon>
        <taxon>Paenibacillus</taxon>
    </lineage>
</organism>
<feature type="non-terminal residue" evidence="1">
    <location>
        <position position="1"/>
    </location>
</feature>